<proteinExistence type="predicted"/>
<gene>
    <name evidence="2" type="ORF">PR048_014491</name>
</gene>
<reference evidence="2 3" key="1">
    <citation type="submission" date="2023-02" db="EMBL/GenBank/DDBJ databases">
        <title>LHISI_Scaffold_Assembly.</title>
        <authorList>
            <person name="Stuart O.P."/>
            <person name="Cleave R."/>
            <person name="Magrath M.J.L."/>
            <person name="Mikheyev A.S."/>
        </authorList>
    </citation>
    <scope>NUCLEOTIDE SEQUENCE [LARGE SCALE GENOMIC DNA]</scope>
    <source>
        <strain evidence="2">Daus_M_001</strain>
        <tissue evidence="2">Leg muscle</tissue>
    </source>
</reference>
<dbReference type="EMBL" id="JARBHB010000005">
    <property type="protein sequence ID" value="KAJ8882679.1"/>
    <property type="molecule type" value="Genomic_DNA"/>
</dbReference>
<comment type="caution">
    <text evidence="2">The sequence shown here is derived from an EMBL/GenBank/DDBJ whole genome shotgun (WGS) entry which is preliminary data.</text>
</comment>
<protein>
    <submittedName>
        <fullName evidence="2">Uncharacterized protein</fullName>
    </submittedName>
</protein>
<evidence type="ECO:0000313" key="2">
    <source>
        <dbReference type="EMBL" id="KAJ8882679.1"/>
    </source>
</evidence>
<keyword evidence="3" id="KW-1185">Reference proteome</keyword>
<feature type="region of interest" description="Disordered" evidence="1">
    <location>
        <begin position="71"/>
        <end position="95"/>
    </location>
</feature>
<feature type="region of interest" description="Disordered" evidence="1">
    <location>
        <begin position="309"/>
        <end position="329"/>
    </location>
</feature>
<evidence type="ECO:0000313" key="3">
    <source>
        <dbReference type="Proteomes" id="UP001159363"/>
    </source>
</evidence>
<name>A0ABQ9HEI7_9NEOP</name>
<accession>A0ABQ9HEI7</accession>
<organism evidence="2 3">
    <name type="scientific">Dryococelus australis</name>
    <dbReference type="NCBI Taxonomy" id="614101"/>
    <lineage>
        <taxon>Eukaryota</taxon>
        <taxon>Metazoa</taxon>
        <taxon>Ecdysozoa</taxon>
        <taxon>Arthropoda</taxon>
        <taxon>Hexapoda</taxon>
        <taxon>Insecta</taxon>
        <taxon>Pterygota</taxon>
        <taxon>Neoptera</taxon>
        <taxon>Polyneoptera</taxon>
        <taxon>Phasmatodea</taxon>
        <taxon>Verophasmatodea</taxon>
        <taxon>Anareolatae</taxon>
        <taxon>Phasmatidae</taxon>
        <taxon>Eurycanthinae</taxon>
        <taxon>Dryococelus</taxon>
    </lineage>
</organism>
<sequence length="646" mass="70201">MRACDREMRRGWSRADFKGGRSGRYVRKPTGKLQNPPHFPHVKILVIPPGDLARFALSLVYETPTELGATVAERSAPRSPPTKANRVHSPAGSPDFRKWESCRTMPLIVGLSRGLPFPPSLHSGAAPYSLQSSSSALKTLLEAVADVTATKHSSTRGVHVWRGKCVATPAHWTSGSRAASFCCAHINDSTASPEQKLTASEATFEHALNATSRRVHTRRWTRTQCSRRVVREHGAACCHPGVTTWQTCVTSAPASLNQAACIKPAPASLSQACPSKLASSLPRLACAKPAHVEAACHAFSKPKYLLRRSTRSKRAAPRADSCSSAESKSVTTGGRQRCRLDMTAEIFSANGGESRWNFEQLRNEWYRLFTVHFKSAHFIERVYAEGNPRGQRQCFSRAATPGFASAGEEAWLAAAKREQLPSLFDTNILASADWPRVGVTVPSMWVCPFSDWLRAALRTSLACDWPLIGSERFPIGCRLPAAGWLDGLHSPIRPTSRDLLGLPWCSGLTTRLPTKRTGLDCMRGGSRIFALRIVQDLVDGFSRRSPVSPALSIRRLLVLVALHPRRTSPSSALKTSVLKSRCEAGRQGVLAVLPAMTLTSTLGHALLAATRPVGTTLLQPASCAPACCLRGLSGRGPVTEYLTFLL</sequence>
<evidence type="ECO:0000256" key="1">
    <source>
        <dbReference type="SAM" id="MobiDB-lite"/>
    </source>
</evidence>
<dbReference type="Proteomes" id="UP001159363">
    <property type="component" value="Chromosome 4"/>
</dbReference>